<protein>
    <submittedName>
        <fullName evidence="1">Uncharacterized protein</fullName>
    </submittedName>
</protein>
<dbReference type="AlphaFoldDB" id="A0A251X6A8"/>
<dbReference type="RefSeq" id="WP_086489414.1">
    <property type="nucleotide sequence ID" value="NZ_MSLT01000023.1"/>
</dbReference>
<accession>A0A251X6A8</accession>
<dbReference type="OrthoDB" id="9936281at2"/>
<proteinExistence type="predicted"/>
<dbReference type="EMBL" id="MSLT01000023">
    <property type="protein sequence ID" value="OUD12467.1"/>
    <property type="molecule type" value="Genomic_DNA"/>
</dbReference>
<evidence type="ECO:0000313" key="1">
    <source>
        <dbReference type="EMBL" id="OUD12467.1"/>
    </source>
</evidence>
<keyword evidence="2" id="KW-1185">Reference proteome</keyword>
<sequence length="133" mass="15464">MVFSEDLHERLYQLELEQERQLREIESLQKLPLFNVHTLDNKSTRSMAVLPNHLPQLPKMPPRLKEVSKSQAGYKICLDFGNGCPSSEWSEETKGWRSKGQGSCYPTVQVANEKLRELKSRWPNYPLIMFSVD</sequence>
<organism evidence="1 2">
    <name type="scientific">Thioflexithrix psekupsensis</name>
    <dbReference type="NCBI Taxonomy" id="1570016"/>
    <lineage>
        <taxon>Bacteria</taxon>
        <taxon>Pseudomonadati</taxon>
        <taxon>Pseudomonadota</taxon>
        <taxon>Gammaproteobacteria</taxon>
        <taxon>Thiotrichales</taxon>
        <taxon>Thioflexithrix</taxon>
    </lineage>
</organism>
<reference evidence="1 2" key="1">
    <citation type="submission" date="2016-12" db="EMBL/GenBank/DDBJ databases">
        <title>Thioflexothrix psekupsii D3 genome sequencing and assembly.</title>
        <authorList>
            <person name="Fomenkov A."/>
            <person name="Vincze T."/>
            <person name="Grabovich M."/>
            <person name="Anton B.P."/>
            <person name="Dubinina G."/>
            <person name="Orlova M."/>
            <person name="Belousova E."/>
            <person name="Roberts R.J."/>
        </authorList>
    </citation>
    <scope>NUCLEOTIDE SEQUENCE [LARGE SCALE GENOMIC DNA]</scope>
    <source>
        <strain evidence="1">D3</strain>
    </source>
</reference>
<gene>
    <name evidence="1" type="ORF">TPSD3_15285</name>
</gene>
<comment type="caution">
    <text evidence="1">The sequence shown here is derived from an EMBL/GenBank/DDBJ whole genome shotgun (WGS) entry which is preliminary data.</text>
</comment>
<name>A0A251X6A8_9GAMM</name>
<dbReference type="Proteomes" id="UP000194798">
    <property type="component" value="Unassembled WGS sequence"/>
</dbReference>
<evidence type="ECO:0000313" key="2">
    <source>
        <dbReference type="Proteomes" id="UP000194798"/>
    </source>
</evidence>